<accession>A0ABQ7ZHF1</accession>
<feature type="non-terminal residue" evidence="2">
    <location>
        <position position="1"/>
    </location>
</feature>
<evidence type="ECO:0000313" key="2">
    <source>
        <dbReference type="EMBL" id="KAH0879650.1"/>
    </source>
</evidence>
<feature type="chain" id="PRO_5045554922" evidence="1">
    <location>
        <begin position="22"/>
        <end position="76"/>
    </location>
</feature>
<proteinExistence type="predicted"/>
<protein>
    <submittedName>
        <fullName evidence="2">Uncharacterized protein</fullName>
    </submittedName>
</protein>
<keyword evidence="1" id="KW-0732">Signal</keyword>
<evidence type="ECO:0000256" key="1">
    <source>
        <dbReference type="SAM" id="SignalP"/>
    </source>
</evidence>
<organism evidence="2 3">
    <name type="scientific">Brassica napus</name>
    <name type="common">Rape</name>
    <dbReference type="NCBI Taxonomy" id="3708"/>
    <lineage>
        <taxon>Eukaryota</taxon>
        <taxon>Viridiplantae</taxon>
        <taxon>Streptophyta</taxon>
        <taxon>Embryophyta</taxon>
        <taxon>Tracheophyta</taxon>
        <taxon>Spermatophyta</taxon>
        <taxon>Magnoliopsida</taxon>
        <taxon>eudicotyledons</taxon>
        <taxon>Gunneridae</taxon>
        <taxon>Pentapetalae</taxon>
        <taxon>rosids</taxon>
        <taxon>malvids</taxon>
        <taxon>Brassicales</taxon>
        <taxon>Brassicaceae</taxon>
        <taxon>Brassiceae</taxon>
        <taxon>Brassica</taxon>
    </lineage>
</organism>
<feature type="signal peptide" evidence="1">
    <location>
        <begin position="1"/>
        <end position="21"/>
    </location>
</feature>
<name>A0ABQ7ZHF1_BRANA</name>
<dbReference type="EMBL" id="JAGKQM010000015">
    <property type="protein sequence ID" value="KAH0879650.1"/>
    <property type="molecule type" value="Genomic_DNA"/>
</dbReference>
<reference evidence="2 3" key="1">
    <citation type="submission" date="2021-05" db="EMBL/GenBank/DDBJ databases">
        <title>Genome Assembly of Synthetic Allotetraploid Brassica napus Reveals Homoeologous Exchanges between Subgenomes.</title>
        <authorList>
            <person name="Davis J.T."/>
        </authorList>
    </citation>
    <scope>NUCLEOTIDE SEQUENCE [LARGE SCALE GENOMIC DNA]</scope>
    <source>
        <strain evidence="3">cv. Da-Ae</strain>
        <tissue evidence="2">Seedling</tissue>
    </source>
</reference>
<keyword evidence="3" id="KW-1185">Reference proteome</keyword>
<evidence type="ECO:0000313" key="3">
    <source>
        <dbReference type="Proteomes" id="UP000824890"/>
    </source>
</evidence>
<sequence length="76" mass="8534">CIKMLMTHYLMLSISLGYSSICLVVKMCEGDAQDLLEGVHEKLNVLALGDSWLDRLVKKKLIILISKDSVGLKRDQ</sequence>
<dbReference type="Proteomes" id="UP000824890">
    <property type="component" value="Unassembled WGS sequence"/>
</dbReference>
<gene>
    <name evidence="2" type="ORF">HID58_067044</name>
</gene>
<comment type="caution">
    <text evidence="2">The sequence shown here is derived from an EMBL/GenBank/DDBJ whole genome shotgun (WGS) entry which is preliminary data.</text>
</comment>